<dbReference type="InterPro" id="IPR027417">
    <property type="entry name" value="P-loop_NTPase"/>
</dbReference>
<dbReference type="PIRSF" id="PIRSF000705">
    <property type="entry name" value="DNK"/>
    <property type="match status" value="1"/>
</dbReference>
<sequence length="234" mass="27739">FQFGSYSSIMASPAVEKKSDKPFRVSIEGNIGAGKSTLIQYFSRFPEVDVHVEPVAEWCNVRGHNLLDMLYKDLNRHNYMFQHYVQLTRVKIQTHKTDKKVHIFERSLQNNRFCFIEMAHKAGQLLDPEYLILCQWYEWIEQNFDIDLDLIVYLRSSPEVVYERIKKRNRSEESTVSLDYLRQLHESYEKWLFHSNISIPVLQINVDNDIEEVEQLYVKHQGRILGHDGTSLRV</sequence>
<name>A0AAD7ZNK5_DIPPU</name>
<organism evidence="5 6">
    <name type="scientific">Diploptera punctata</name>
    <name type="common">Pacific beetle cockroach</name>
    <dbReference type="NCBI Taxonomy" id="6984"/>
    <lineage>
        <taxon>Eukaryota</taxon>
        <taxon>Metazoa</taxon>
        <taxon>Ecdysozoa</taxon>
        <taxon>Arthropoda</taxon>
        <taxon>Hexapoda</taxon>
        <taxon>Insecta</taxon>
        <taxon>Pterygota</taxon>
        <taxon>Neoptera</taxon>
        <taxon>Polyneoptera</taxon>
        <taxon>Dictyoptera</taxon>
        <taxon>Blattodea</taxon>
        <taxon>Blaberoidea</taxon>
        <taxon>Blaberidae</taxon>
        <taxon>Diplopterinae</taxon>
        <taxon>Diploptera</taxon>
    </lineage>
</organism>
<comment type="similarity">
    <text evidence="1">Belongs to the DCK/DGK family.</text>
</comment>
<dbReference type="FunFam" id="3.40.50.300:FF:001571">
    <property type="entry name" value="Deoxynucleoside kinase"/>
    <property type="match status" value="1"/>
</dbReference>
<evidence type="ECO:0000313" key="5">
    <source>
        <dbReference type="EMBL" id="KAJ9583803.1"/>
    </source>
</evidence>
<evidence type="ECO:0000256" key="3">
    <source>
        <dbReference type="PIRSR" id="PIRSR000705-3"/>
    </source>
</evidence>
<dbReference type="Proteomes" id="UP001233999">
    <property type="component" value="Unassembled WGS sequence"/>
</dbReference>
<reference evidence="5" key="1">
    <citation type="journal article" date="2023" name="IScience">
        <title>Live-bearing cockroach genome reveals convergent evolutionary mechanisms linked to viviparity in insects and beyond.</title>
        <authorList>
            <person name="Fouks B."/>
            <person name="Harrison M.C."/>
            <person name="Mikhailova A.A."/>
            <person name="Marchal E."/>
            <person name="English S."/>
            <person name="Carruthers M."/>
            <person name="Jennings E.C."/>
            <person name="Chiamaka E.L."/>
            <person name="Frigard R.A."/>
            <person name="Pippel M."/>
            <person name="Attardo G.M."/>
            <person name="Benoit J.B."/>
            <person name="Bornberg-Bauer E."/>
            <person name="Tobe S.S."/>
        </authorList>
    </citation>
    <scope>NUCLEOTIDE SEQUENCE</scope>
    <source>
        <strain evidence="5">Stay&amp;Tobe</strain>
    </source>
</reference>
<dbReference type="GO" id="GO:0019136">
    <property type="term" value="F:deoxynucleoside kinase activity"/>
    <property type="evidence" value="ECO:0007669"/>
    <property type="project" value="InterPro"/>
</dbReference>
<dbReference type="Pfam" id="PF01712">
    <property type="entry name" value="dNK"/>
    <property type="match status" value="1"/>
</dbReference>
<feature type="non-terminal residue" evidence="5">
    <location>
        <position position="234"/>
    </location>
</feature>
<dbReference type="SUPFAM" id="SSF52540">
    <property type="entry name" value="P-loop containing nucleoside triphosphate hydrolases"/>
    <property type="match status" value="1"/>
</dbReference>
<evidence type="ECO:0000259" key="4">
    <source>
        <dbReference type="Pfam" id="PF01712"/>
    </source>
</evidence>
<proteinExistence type="inferred from homology"/>
<evidence type="ECO:0000256" key="2">
    <source>
        <dbReference type="PIRSR" id="PIRSR000705-1"/>
    </source>
</evidence>
<reference evidence="5" key="2">
    <citation type="submission" date="2023-05" db="EMBL/GenBank/DDBJ databases">
        <authorList>
            <person name="Fouks B."/>
        </authorList>
    </citation>
    <scope>NUCLEOTIDE SEQUENCE</scope>
    <source>
        <strain evidence="5">Stay&amp;Tobe</strain>
        <tissue evidence="5">Testes</tissue>
    </source>
</reference>
<dbReference type="CDD" id="cd01673">
    <property type="entry name" value="dNK"/>
    <property type="match status" value="1"/>
</dbReference>
<feature type="domain" description="Deoxynucleoside kinase" evidence="4">
    <location>
        <begin position="25"/>
        <end position="215"/>
    </location>
</feature>
<dbReference type="AlphaFoldDB" id="A0AAD7ZNK5"/>
<feature type="binding site" evidence="3">
    <location>
        <begin position="164"/>
        <end position="168"/>
    </location>
    <ligand>
        <name>ATP</name>
        <dbReference type="ChEBI" id="CHEBI:30616"/>
    </ligand>
</feature>
<gene>
    <name evidence="5" type="ORF">L9F63_021853</name>
</gene>
<dbReference type="PANTHER" id="PTHR10513">
    <property type="entry name" value="DEOXYNUCLEOSIDE KINASE"/>
    <property type="match status" value="1"/>
</dbReference>
<accession>A0AAD7ZNK5</accession>
<dbReference type="EMBL" id="JASPKZ010007525">
    <property type="protein sequence ID" value="KAJ9583803.1"/>
    <property type="molecule type" value="Genomic_DNA"/>
</dbReference>
<dbReference type="Gene3D" id="3.40.50.300">
    <property type="entry name" value="P-loop containing nucleotide triphosphate hydrolases"/>
    <property type="match status" value="1"/>
</dbReference>
<keyword evidence="3" id="KW-0067">ATP-binding</keyword>
<keyword evidence="3" id="KW-0547">Nucleotide-binding</keyword>
<keyword evidence="6" id="KW-1185">Reference proteome</keyword>
<feature type="active site" description="Proton acceptor" evidence="2">
    <location>
        <position position="105"/>
    </location>
</feature>
<evidence type="ECO:0000313" key="6">
    <source>
        <dbReference type="Proteomes" id="UP001233999"/>
    </source>
</evidence>
<dbReference type="PANTHER" id="PTHR10513:SF38">
    <property type="entry name" value="DEOXYNUCLEOSIDE KINASE-LIKE PROTEIN"/>
    <property type="match status" value="1"/>
</dbReference>
<dbReference type="InterPro" id="IPR050566">
    <property type="entry name" value="Deoxyribonucleoside_kinase"/>
</dbReference>
<protein>
    <recommendedName>
        <fullName evidence="4">Deoxynucleoside kinase domain-containing protein</fullName>
    </recommendedName>
</protein>
<dbReference type="GO" id="GO:0005524">
    <property type="term" value="F:ATP binding"/>
    <property type="evidence" value="ECO:0007669"/>
    <property type="project" value="UniProtKB-KW"/>
</dbReference>
<comment type="caution">
    <text evidence="5">The sequence shown here is derived from an EMBL/GenBank/DDBJ whole genome shotgun (WGS) entry which is preliminary data.</text>
</comment>
<dbReference type="GO" id="GO:0005739">
    <property type="term" value="C:mitochondrion"/>
    <property type="evidence" value="ECO:0007669"/>
    <property type="project" value="TreeGrafter"/>
</dbReference>
<evidence type="ECO:0000256" key="1">
    <source>
        <dbReference type="ARBA" id="ARBA00007420"/>
    </source>
</evidence>
<feature type="binding site" evidence="3">
    <location>
        <begin position="29"/>
        <end position="37"/>
    </location>
    <ligand>
        <name>ATP</name>
        <dbReference type="ChEBI" id="CHEBI:30616"/>
    </ligand>
</feature>
<dbReference type="InterPro" id="IPR031314">
    <property type="entry name" value="DNK_dom"/>
</dbReference>
<dbReference type="InterPro" id="IPR002624">
    <property type="entry name" value="DCK/DGK"/>
</dbReference>